<feature type="domain" description="GHMP kinase C-terminal" evidence="15">
    <location>
        <begin position="203"/>
        <end position="276"/>
    </location>
</feature>
<dbReference type="PIRSF" id="PIRSF000676">
    <property type="entry name" value="Homoser_kin"/>
    <property type="match status" value="1"/>
</dbReference>
<protein>
    <recommendedName>
        <fullName evidence="4 13">Homoserine kinase</fullName>
        <shortName evidence="13">HK</shortName>
        <shortName evidence="13">HSK</shortName>
        <ecNumber evidence="3 13">2.7.1.39</ecNumber>
    </recommendedName>
</protein>
<dbReference type="PANTHER" id="PTHR20861">
    <property type="entry name" value="HOMOSERINE/4-DIPHOSPHOCYTIDYL-2-C-METHYL-D-ERYTHRITOL KINASE"/>
    <property type="match status" value="1"/>
</dbReference>
<comment type="similarity">
    <text evidence="2 13">Belongs to the GHMP kinase family. Homoserine kinase subfamily.</text>
</comment>
<keyword evidence="13" id="KW-0963">Cytoplasm</keyword>
<comment type="pathway">
    <text evidence="1 13">Amino-acid biosynthesis; L-threonine biosynthesis; L-threonine from L-aspartate: step 4/5.</text>
</comment>
<evidence type="ECO:0000256" key="6">
    <source>
        <dbReference type="ARBA" id="ARBA00022679"/>
    </source>
</evidence>
<evidence type="ECO:0000256" key="4">
    <source>
        <dbReference type="ARBA" id="ARBA00017858"/>
    </source>
</evidence>
<accession>E0E130</accession>
<dbReference type="InterPro" id="IPR006204">
    <property type="entry name" value="GHMP_kinase_N_dom"/>
</dbReference>
<organism evidence="16 17">
    <name type="scientific">Peptostreptococcus stomatis DSM 17678</name>
    <dbReference type="NCBI Taxonomy" id="596315"/>
    <lineage>
        <taxon>Bacteria</taxon>
        <taxon>Bacillati</taxon>
        <taxon>Bacillota</taxon>
        <taxon>Clostridia</taxon>
        <taxon>Peptostreptococcales</taxon>
        <taxon>Peptostreptococcaceae</taxon>
        <taxon>Peptostreptococcus</taxon>
    </lineage>
</organism>
<evidence type="ECO:0000256" key="10">
    <source>
        <dbReference type="ARBA" id="ARBA00022840"/>
    </source>
</evidence>
<dbReference type="GO" id="GO:0009088">
    <property type="term" value="P:threonine biosynthetic process"/>
    <property type="evidence" value="ECO:0007669"/>
    <property type="project" value="UniProtKB-UniRule"/>
</dbReference>
<dbReference type="Gene3D" id="3.30.230.10">
    <property type="match status" value="1"/>
</dbReference>
<dbReference type="GO" id="GO:0004413">
    <property type="term" value="F:homoserine kinase activity"/>
    <property type="evidence" value="ECO:0007669"/>
    <property type="project" value="UniProtKB-UniRule"/>
</dbReference>
<reference evidence="16 17" key="1">
    <citation type="submission" date="2010-08" db="EMBL/GenBank/DDBJ databases">
        <authorList>
            <person name="Harkins D.M."/>
            <person name="Madupu R."/>
            <person name="Durkin A.S."/>
            <person name="Torralba M."/>
            <person name="Methe B."/>
            <person name="Sutton G.G."/>
            <person name="Nelson K.E."/>
        </authorList>
    </citation>
    <scope>NUCLEOTIDE SEQUENCE [LARGE SCALE GENOMIC DNA]</scope>
    <source>
        <strain evidence="16 17">DSM 17678</strain>
    </source>
</reference>
<proteinExistence type="inferred from homology"/>
<comment type="catalytic activity">
    <reaction evidence="11 13">
        <text>L-homoserine + ATP = O-phospho-L-homoserine + ADP + H(+)</text>
        <dbReference type="Rhea" id="RHEA:13985"/>
        <dbReference type="ChEBI" id="CHEBI:15378"/>
        <dbReference type="ChEBI" id="CHEBI:30616"/>
        <dbReference type="ChEBI" id="CHEBI:57476"/>
        <dbReference type="ChEBI" id="CHEBI:57590"/>
        <dbReference type="ChEBI" id="CHEBI:456216"/>
        <dbReference type="EC" id="2.7.1.39"/>
    </reaction>
</comment>
<evidence type="ECO:0000256" key="12">
    <source>
        <dbReference type="ARBA" id="ARBA00049954"/>
    </source>
</evidence>
<dbReference type="GO" id="GO:0005737">
    <property type="term" value="C:cytoplasm"/>
    <property type="evidence" value="ECO:0007669"/>
    <property type="project" value="UniProtKB-SubCell"/>
</dbReference>
<comment type="subcellular location">
    <subcellularLocation>
        <location evidence="13">Cytoplasm</location>
    </subcellularLocation>
</comment>
<feature type="domain" description="GHMP kinase N-terminal" evidence="14">
    <location>
        <begin position="58"/>
        <end position="139"/>
    </location>
</feature>
<dbReference type="RefSeq" id="WP_007787909.1">
    <property type="nucleotide sequence ID" value="NZ_ADGQ01000002.1"/>
</dbReference>
<evidence type="ECO:0000256" key="2">
    <source>
        <dbReference type="ARBA" id="ARBA00007370"/>
    </source>
</evidence>
<keyword evidence="9 13" id="KW-0418">Kinase</keyword>
<evidence type="ECO:0000256" key="1">
    <source>
        <dbReference type="ARBA" id="ARBA00005015"/>
    </source>
</evidence>
<dbReference type="InterPro" id="IPR000870">
    <property type="entry name" value="Homoserine_kinase"/>
</dbReference>
<evidence type="ECO:0000256" key="9">
    <source>
        <dbReference type="ARBA" id="ARBA00022777"/>
    </source>
</evidence>
<dbReference type="InterPro" id="IPR020568">
    <property type="entry name" value="Ribosomal_Su5_D2-typ_SF"/>
</dbReference>
<keyword evidence="10 13" id="KW-0067">ATP-binding</keyword>
<dbReference type="Pfam" id="PF08544">
    <property type="entry name" value="GHMP_kinases_C"/>
    <property type="match status" value="1"/>
</dbReference>
<dbReference type="InterPro" id="IPR036554">
    <property type="entry name" value="GHMP_kinase_C_sf"/>
</dbReference>
<dbReference type="OrthoDB" id="9769912at2"/>
<keyword evidence="8 13" id="KW-0547">Nucleotide-binding</keyword>
<name>E0E130_9FIRM</name>
<dbReference type="EMBL" id="ADGQ01000002">
    <property type="protein sequence ID" value="EFM65401.1"/>
    <property type="molecule type" value="Genomic_DNA"/>
</dbReference>
<dbReference type="PRINTS" id="PR00958">
    <property type="entry name" value="HOMSERKINASE"/>
</dbReference>
<dbReference type="SUPFAM" id="SSF54211">
    <property type="entry name" value="Ribosomal protein S5 domain 2-like"/>
    <property type="match status" value="1"/>
</dbReference>
<dbReference type="GeneID" id="84799856"/>
<evidence type="ECO:0000256" key="13">
    <source>
        <dbReference type="HAMAP-Rule" id="MF_00384"/>
    </source>
</evidence>
<evidence type="ECO:0000313" key="17">
    <source>
        <dbReference type="Proteomes" id="UP000003244"/>
    </source>
</evidence>
<dbReference type="STRING" id="596315.HMPREF0634_0781"/>
<evidence type="ECO:0000259" key="15">
    <source>
        <dbReference type="Pfam" id="PF08544"/>
    </source>
</evidence>
<dbReference type="PANTHER" id="PTHR20861:SF1">
    <property type="entry name" value="HOMOSERINE KINASE"/>
    <property type="match status" value="1"/>
</dbReference>
<dbReference type="UniPathway" id="UPA00050">
    <property type="reaction ID" value="UER00064"/>
</dbReference>
<evidence type="ECO:0000313" key="16">
    <source>
        <dbReference type="EMBL" id="EFM65401.1"/>
    </source>
</evidence>
<dbReference type="GO" id="GO:0005524">
    <property type="term" value="F:ATP binding"/>
    <property type="evidence" value="ECO:0007669"/>
    <property type="project" value="UniProtKB-UniRule"/>
</dbReference>
<dbReference type="Proteomes" id="UP000003244">
    <property type="component" value="Unassembled WGS sequence"/>
</dbReference>
<dbReference type="Gene3D" id="3.30.70.890">
    <property type="entry name" value="GHMP kinase, C-terminal domain"/>
    <property type="match status" value="1"/>
</dbReference>
<dbReference type="eggNOG" id="COG0083">
    <property type="taxonomic scope" value="Bacteria"/>
</dbReference>
<evidence type="ECO:0000256" key="7">
    <source>
        <dbReference type="ARBA" id="ARBA00022697"/>
    </source>
</evidence>
<comment type="caution">
    <text evidence="16">The sequence shown here is derived from an EMBL/GenBank/DDBJ whole genome shotgun (WGS) entry which is preliminary data.</text>
</comment>
<sequence>MIRVKVPATTANMGPGYDVLGMALSQYSTFQCQEDDKISLSIKGLESEKLVNQDHEANLVVRSMNHLFKYVDKYPKGYKLEIINDIPLARGMGSSASAIVGGLLVANYLVGANLNQDEILKLATQIEGHPDNVAPALMGNIVLSTKAPDDQVIYHSIKPFDDLTCVIFIPDYDVSTSMSRAVLPQSISMADAVHTSGHLSLMLAGFMTGNKDLIGQTMVDRLHEPYRKSLIKNFDDFKASALEVGAFAFSLSGSGSTIIAYCDHDSAPHVKRAFEEVSQKYSISGTSKIIAPCSQGAVCEVV</sequence>
<dbReference type="AlphaFoldDB" id="E0E130"/>
<keyword evidence="7 13" id="KW-0791">Threonine biosynthesis</keyword>
<dbReference type="InterPro" id="IPR006203">
    <property type="entry name" value="GHMP_knse_ATP-bd_CS"/>
</dbReference>
<evidence type="ECO:0000256" key="8">
    <source>
        <dbReference type="ARBA" id="ARBA00022741"/>
    </source>
</evidence>
<keyword evidence="6 13" id="KW-0808">Transferase</keyword>
<dbReference type="NCBIfam" id="TIGR00191">
    <property type="entry name" value="thrB"/>
    <property type="match status" value="1"/>
</dbReference>
<comment type="function">
    <text evidence="12 13">Catalyzes the ATP-dependent phosphorylation of L-homoserine to L-homoserine phosphate.</text>
</comment>
<dbReference type="Pfam" id="PF00288">
    <property type="entry name" value="GHMP_kinases_N"/>
    <property type="match status" value="1"/>
</dbReference>
<dbReference type="PROSITE" id="PS00627">
    <property type="entry name" value="GHMP_KINASES_ATP"/>
    <property type="match status" value="1"/>
</dbReference>
<evidence type="ECO:0000256" key="11">
    <source>
        <dbReference type="ARBA" id="ARBA00049375"/>
    </source>
</evidence>
<dbReference type="HAMAP" id="MF_00384">
    <property type="entry name" value="Homoser_kinase"/>
    <property type="match status" value="1"/>
</dbReference>
<dbReference type="InterPro" id="IPR013750">
    <property type="entry name" value="GHMP_kinase_C_dom"/>
</dbReference>
<evidence type="ECO:0000256" key="5">
    <source>
        <dbReference type="ARBA" id="ARBA00022605"/>
    </source>
</evidence>
<dbReference type="EC" id="2.7.1.39" evidence="3 13"/>
<dbReference type="NCBIfam" id="NF002288">
    <property type="entry name" value="PRK01212.1-4"/>
    <property type="match status" value="1"/>
</dbReference>
<keyword evidence="17" id="KW-1185">Reference proteome</keyword>
<feature type="binding site" evidence="13">
    <location>
        <begin position="87"/>
        <end position="97"/>
    </location>
    <ligand>
        <name>ATP</name>
        <dbReference type="ChEBI" id="CHEBI:30616"/>
    </ligand>
</feature>
<dbReference type="InterPro" id="IPR014721">
    <property type="entry name" value="Ribsml_uS5_D2-typ_fold_subgr"/>
</dbReference>
<evidence type="ECO:0000259" key="14">
    <source>
        <dbReference type="Pfam" id="PF00288"/>
    </source>
</evidence>
<gene>
    <name evidence="13 16" type="primary">thrB</name>
    <name evidence="16" type="ORF">HMPREF0634_0781</name>
</gene>
<keyword evidence="5 13" id="KW-0028">Amino-acid biosynthesis</keyword>
<dbReference type="SUPFAM" id="SSF55060">
    <property type="entry name" value="GHMP Kinase, C-terminal domain"/>
    <property type="match status" value="1"/>
</dbReference>
<evidence type="ECO:0000256" key="3">
    <source>
        <dbReference type="ARBA" id="ARBA00012078"/>
    </source>
</evidence>